<feature type="compositionally biased region" description="Basic and acidic residues" evidence="1">
    <location>
        <begin position="243"/>
        <end position="254"/>
    </location>
</feature>
<feature type="chain" id="PRO_5013863022" description="Leucine-rich repeat-containing protein 74A" evidence="2">
    <location>
        <begin position="22"/>
        <end position="681"/>
    </location>
</feature>
<reference evidence="3 4" key="1">
    <citation type="journal article" date="2017" name="PLoS Biol.">
        <title>The sea cucumber genome provides insights into morphological evolution and visceral regeneration.</title>
        <authorList>
            <person name="Zhang X."/>
            <person name="Sun L."/>
            <person name="Yuan J."/>
            <person name="Sun Y."/>
            <person name="Gao Y."/>
            <person name="Zhang L."/>
            <person name="Li S."/>
            <person name="Dai H."/>
            <person name="Hamel J.F."/>
            <person name="Liu C."/>
            <person name="Yu Y."/>
            <person name="Liu S."/>
            <person name="Lin W."/>
            <person name="Guo K."/>
            <person name="Jin S."/>
            <person name="Xu P."/>
            <person name="Storey K.B."/>
            <person name="Huan P."/>
            <person name="Zhang T."/>
            <person name="Zhou Y."/>
            <person name="Zhang J."/>
            <person name="Lin C."/>
            <person name="Li X."/>
            <person name="Xing L."/>
            <person name="Huo D."/>
            <person name="Sun M."/>
            <person name="Wang L."/>
            <person name="Mercier A."/>
            <person name="Li F."/>
            <person name="Yang H."/>
            <person name="Xiang J."/>
        </authorList>
    </citation>
    <scope>NUCLEOTIDE SEQUENCE [LARGE SCALE GENOMIC DNA]</scope>
    <source>
        <strain evidence="3">Shaxun</strain>
        <tissue evidence="3">Muscle</tissue>
    </source>
</reference>
<sequence length="681" mass="75639">MLHSHWCILLTLYKLLDNVGTLFNPRGSRCTEYRAIVYNVLDFILSHCNAFKQIPNPKLLESRKRISKKKKCSEDRDQREDSSSNDLEGISGSSPSKSPRFDNTPHTAFLQSILQAKDHDIIAVSDAKNSMEEFQTSTHTLHDTPSTNDAIKDGGHLTPLHENSASLPVEATSNVHPSYSVCDDGVEEIPWSVTELKSGTEDKEEDVDDGLEQSQTRRSFLALSIKYEEKSDEKTDLDEGSEDPSRKFREERQKQLREAAKSLMEGADVYNDEDYDTDLEEDFPKEPEPRLDEAGVSVYIQECKMEGVDPSPYVKNHLKGTTFVMRHRYLGMRAFLPFARAMQKNTTVEFLNLSDNRIDSLGSSAVAEMMRDNCYVTRLDMSHNLMGSPGTAAFASMLEINYTLKRLCLKANHLTDKDAQLLAEGLKNNVTLTDLDLSSNDFGEAAGIHLGKGLASNDGLVYLDLGWNAIRAKGVLEIASALKVNSSLEVLDLSRNGINLPGCQAMLRALKLNQGLKILDLSHNHITSEGARKISLGLKKNSSLEGLLLSGNRIGDVGILALLKAIGTGKTGIRLLGLQDIPMPVAVHNKCTEIQAKFDVCILQLDVDGRRKFMPPSHVTAMVDQFIAENAARFLSSLLHLDEQKKRALSSDDIINILSQLGIDMNQVTFLSVCLRQKMEI</sequence>
<dbReference type="Gene3D" id="3.80.10.10">
    <property type="entry name" value="Ribonuclease Inhibitor"/>
    <property type="match status" value="3"/>
</dbReference>
<feature type="compositionally biased region" description="Acidic residues" evidence="1">
    <location>
        <begin position="202"/>
        <end position="211"/>
    </location>
</feature>
<feature type="region of interest" description="Disordered" evidence="1">
    <location>
        <begin position="196"/>
        <end position="215"/>
    </location>
</feature>
<evidence type="ECO:0000313" key="3">
    <source>
        <dbReference type="EMBL" id="PIK41680.1"/>
    </source>
</evidence>
<dbReference type="PROSITE" id="PS51450">
    <property type="entry name" value="LRR"/>
    <property type="match status" value="1"/>
</dbReference>
<dbReference type="InterPro" id="IPR032675">
    <property type="entry name" value="LRR_dom_sf"/>
</dbReference>
<accession>A0A2G8K118</accession>
<keyword evidence="2" id="KW-0732">Signal</keyword>
<evidence type="ECO:0000313" key="4">
    <source>
        <dbReference type="Proteomes" id="UP000230750"/>
    </source>
</evidence>
<dbReference type="OrthoDB" id="120976at2759"/>
<name>A0A2G8K118_STIJA</name>
<evidence type="ECO:0000256" key="2">
    <source>
        <dbReference type="SAM" id="SignalP"/>
    </source>
</evidence>
<dbReference type="SMART" id="SM00368">
    <property type="entry name" value="LRR_RI"/>
    <property type="match status" value="8"/>
</dbReference>
<protein>
    <recommendedName>
        <fullName evidence="5">Leucine-rich repeat-containing protein 74A</fullName>
    </recommendedName>
</protein>
<comment type="caution">
    <text evidence="3">The sequence shown here is derived from an EMBL/GenBank/DDBJ whole genome shotgun (WGS) entry which is preliminary data.</text>
</comment>
<dbReference type="PANTHER" id="PTHR24114:SF50">
    <property type="entry name" value="RNI-LIKE PROTEIN"/>
    <property type="match status" value="1"/>
</dbReference>
<dbReference type="InterPro" id="IPR001611">
    <property type="entry name" value="Leu-rich_rpt"/>
</dbReference>
<feature type="region of interest" description="Disordered" evidence="1">
    <location>
        <begin position="229"/>
        <end position="254"/>
    </location>
</feature>
<dbReference type="PANTHER" id="PTHR24114">
    <property type="entry name" value="LEUCINE RICH REPEAT FAMILY PROTEIN"/>
    <property type="match status" value="1"/>
</dbReference>
<proteinExistence type="predicted"/>
<gene>
    <name evidence="3" type="ORF">BSL78_21462</name>
</gene>
<feature type="region of interest" description="Disordered" evidence="1">
    <location>
        <begin position="66"/>
        <end position="104"/>
    </location>
</feature>
<keyword evidence="4" id="KW-1185">Reference proteome</keyword>
<dbReference type="InterPro" id="IPR052394">
    <property type="entry name" value="LRR-containing"/>
</dbReference>
<dbReference type="SUPFAM" id="SSF52047">
    <property type="entry name" value="RNI-like"/>
    <property type="match status" value="1"/>
</dbReference>
<feature type="signal peptide" evidence="2">
    <location>
        <begin position="1"/>
        <end position="21"/>
    </location>
</feature>
<organism evidence="3 4">
    <name type="scientific">Stichopus japonicus</name>
    <name type="common">Sea cucumber</name>
    <dbReference type="NCBI Taxonomy" id="307972"/>
    <lineage>
        <taxon>Eukaryota</taxon>
        <taxon>Metazoa</taxon>
        <taxon>Echinodermata</taxon>
        <taxon>Eleutherozoa</taxon>
        <taxon>Echinozoa</taxon>
        <taxon>Holothuroidea</taxon>
        <taxon>Aspidochirotacea</taxon>
        <taxon>Aspidochirotida</taxon>
        <taxon>Stichopodidae</taxon>
        <taxon>Apostichopus</taxon>
    </lineage>
</organism>
<evidence type="ECO:0008006" key="5">
    <source>
        <dbReference type="Google" id="ProtNLM"/>
    </source>
</evidence>
<dbReference type="AlphaFoldDB" id="A0A2G8K118"/>
<evidence type="ECO:0000256" key="1">
    <source>
        <dbReference type="SAM" id="MobiDB-lite"/>
    </source>
</evidence>
<dbReference type="Pfam" id="PF13516">
    <property type="entry name" value="LRR_6"/>
    <property type="match status" value="7"/>
</dbReference>
<dbReference type="Proteomes" id="UP000230750">
    <property type="component" value="Unassembled WGS sequence"/>
</dbReference>
<dbReference type="EMBL" id="MRZV01000997">
    <property type="protein sequence ID" value="PIK41680.1"/>
    <property type="molecule type" value="Genomic_DNA"/>
</dbReference>
<feature type="compositionally biased region" description="Basic and acidic residues" evidence="1">
    <location>
        <begin position="72"/>
        <end position="82"/>
    </location>
</feature>
<dbReference type="STRING" id="307972.A0A2G8K118"/>